<name>A0A1C3RLK7_9PROT</name>
<dbReference type="EMBL" id="FLYE01000047">
    <property type="protein sequence ID" value="SCA58128.1"/>
    <property type="molecule type" value="Genomic_DNA"/>
</dbReference>
<sequence length="114" mass="13144">MSNKIKIVCTSCGNNEILVDAYATWSIELQKYELSSTFEKAHCEKCDCMVSFHEVKIDADPEEQTKPQNTLQKIMAAENILNVWLIDHTENVFEEFPEIDEARLLLSECLEVMK</sequence>
<gene>
    <name evidence="1" type="ORF">MTBPR1_80182</name>
</gene>
<dbReference type="Proteomes" id="UP000231658">
    <property type="component" value="Unassembled WGS sequence"/>
</dbReference>
<reference evidence="1 2" key="1">
    <citation type="submission" date="2016-07" db="EMBL/GenBank/DDBJ databases">
        <authorList>
            <person name="Lefevre C.T."/>
        </authorList>
    </citation>
    <scope>NUCLEOTIDE SEQUENCE [LARGE SCALE GENOMIC DNA]</scope>
    <source>
        <strain evidence="1">PR1</strain>
    </source>
</reference>
<dbReference type="RefSeq" id="WP_069190119.1">
    <property type="nucleotide sequence ID" value="NZ_FLYE01000047.1"/>
</dbReference>
<evidence type="ECO:0000313" key="1">
    <source>
        <dbReference type="EMBL" id="SCA58128.1"/>
    </source>
</evidence>
<dbReference type="STRING" id="1867952.MTBPR1_80182"/>
<evidence type="ECO:0000313" key="2">
    <source>
        <dbReference type="Proteomes" id="UP000231658"/>
    </source>
</evidence>
<dbReference type="AlphaFoldDB" id="A0A1C3RLK7"/>
<evidence type="ECO:0008006" key="3">
    <source>
        <dbReference type="Google" id="ProtNLM"/>
    </source>
</evidence>
<proteinExistence type="predicted"/>
<dbReference type="OrthoDB" id="8243488at2"/>
<protein>
    <recommendedName>
        <fullName evidence="3">CpXC domain-containing protein</fullName>
    </recommendedName>
</protein>
<keyword evidence="2" id="KW-1185">Reference proteome</keyword>
<organism evidence="1 2">
    <name type="scientific">Candidatus Terasakiella magnetica</name>
    <dbReference type="NCBI Taxonomy" id="1867952"/>
    <lineage>
        <taxon>Bacteria</taxon>
        <taxon>Pseudomonadati</taxon>
        <taxon>Pseudomonadota</taxon>
        <taxon>Alphaproteobacteria</taxon>
        <taxon>Rhodospirillales</taxon>
        <taxon>Terasakiellaceae</taxon>
        <taxon>Terasakiella</taxon>
    </lineage>
</organism>
<accession>A0A1C3RLK7</accession>